<proteinExistence type="predicted"/>
<reference evidence="2" key="1">
    <citation type="submission" date="2024-04" db="EMBL/GenBank/DDBJ databases">
        <authorList>
            <person name="Shaw F."/>
            <person name="Minotto A."/>
        </authorList>
    </citation>
    <scope>NUCLEOTIDE SEQUENCE [LARGE SCALE GENOMIC DNA]</scope>
</reference>
<keyword evidence="2" id="KW-1185">Reference proteome</keyword>
<name>A0ABP1D1R7_9APHY</name>
<evidence type="ECO:0000313" key="1">
    <source>
        <dbReference type="EMBL" id="CAL1701822.1"/>
    </source>
</evidence>
<evidence type="ECO:0000313" key="2">
    <source>
        <dbReference type="Proteomes" id="UP001497453"/>
    </source>
</evidence>
<dbReference type="Proteomes" id="UP001497453">
    <property type="component" value="Chromosome 2"/>
</dbReference>
<gene>
    <name evidence="1" type="ORF">GFSPODELE1_LOCUS3771</name>
</gene>
<protein>
    <submittedName>
        <fullName evidence="1">Uncharacterized protein</fullName>
    </submittedName>
</protein>
<sequence length="238" mass="26712">MTEDHPITNSNVCEIVQWRVRLLLSNWSVWLTCDDTHTVVPILLCSEFTGTMSNLCIFDSSTHTYTLDLSAYLGPELRFCVVFLMICLFRGFIPQFTRYHYILPPRFIALKLAAPGLSTSQPLYVERTVSIQHPMTILGASRTLSDWCSVPSCSVSNPPVSPSTISTIARTLCSGTLYSGTSSCYQGSSEYHGMFSRCFLNFTGLHISFARTDFFFSNDTVKPVYVAQGFVDVIVFRE</sequence>
<organism evidence="1 2">
    <name type="scientific">Somion occarium</name>
    <dbReference type="NCBI Taxonomy" id="3059160"/>
    <lineage>
        <taxon>Eukaryota</taxon>
        <taxon>Fungi</taxon>
        <taxon>Dikarya</taxon>
        <taxon>Basidiomycota</taxon>
        <taxon>Agaricomycotina</taxon>
        <taxon>Agaricomycetes</taxon>
        <taxon>Polyporales</taxon>
        <taxon>Cerrenaceae</taxon>
        <taxon>Somion</taxon>
    </lineage>
</organism>
<accession>A0ABP1D1R7</accession>
<dbReference type="EMBL" id="OZ037945">
    <property type="protein sequence ID" value="CAL1701822.1"/>
    <property type="molecule type" value="Genomic_DNA"/>
</dbReference>